<organism evidence="5 6">
    <name type="scientific">Portunus trituberculatus</name>
    <name type="common">Swimming crab</name>
    <name type="synonym">Neptunus trituberculatus</name>
    <dbReference type="NCBI Taxonomy" id="210409"/>
    <lineage>
        <taxon>Eukaryota</taxon>
        <taxon>Metazoa</taxon>
        <taxon>Ecdysozoa</taxon>
        <taxon>Arthropoda</taxon>
        <taxon>Crustacea</taxon>
        <taxon>Multicrustacea</taxon>
        <taxon>Malacostraca</taxon>
        <taxon>Eumalacostraca</taxon>
        <taxon>Eucarida</taxon>
        <taxon>Decapoda</taxon>
        <taxon>Pleocyemata</taxon>
        <taxon>Brachyura</taxon>
        <taxon>Eubrachyura</taxon>
        <taxon>Portunoidea</taxon>
        <taxon>Portunidae</taxon>
        <taxon>Portuninae</taxon>
        <taxon>Portunus</taxon>
    </lineage>
</organism>
<dbReference type="PANTHER" id="PTHR12901:SF10">
    <property type="entry name" value="COENZYME Q-BINDING PROTEIN COQ10, MITOCHONDRIAL"/>
    <property type="match status" value="1"/>
</dbReference>
<dbReference type="AlphaFoldDB" id="A0A5B7CVF1"/>
<accession>A0A5B7CVF1</accession>
<dbReference type="InterPro" id="IPR023393">
    <property type="entry name" value="START-like_dom_sf"/>
</dbReference>
<keyword evidence="6" id="KW-1185">Reference proteome</keyword>
<dbReference type="InterPro" id="IPR044996">
    <property type="entry name" value="COQ10-like"/>
</dbReference>
<dbReference type="Pfam" id="PF03364">
    <property type="entry name" value="Polyketide_cyc"/>
    <property type="match status" value="1"/>
</dbReference>
<reference evidence="5 6" key="1">
    <citation type="submission" date="2019-05" db="EMBL/GenBank/DDBJ databases">
        <title>Another draft genome of Portunus trituberculatus and its Hox gene families provides insights of decapod evolution.</title>
        <authorList>
            <person name="Jeong J.-H."/>
            <person name="Song I."/>
            <person name="Kim S."/>
            <person name="Choi T."/>
            <person name="Kim D."/>
            <person name="Ryu S."/>
            <person name="Kim W."/>
        </authorList>
    </citation>
    <scope>NUCLEOTIDE SEQUENCE [LARGE SCALE GENOMIC DNA]</scope>
    <source>
        <tissue evidence="5">Muscle</tissue>
    </source>
</reference>
<evidence type="ECO:0000259" key="4">
    <source>
        <dbReference type="Pfam" id="PF03364"/>
    </source>
</evidence>
<evidence type="ECO:0000313" key="6">
    <source>
        <dbReference type="Proteomes" id="UP000324222"/>
    </source>
</evidence>
<evidence type="ECO:0000313" key="5">
    <source>
        <dbReference type="EMBL" id="MPC13148.1"/>
    </source>
</evidence>
<dbReference type="Proteomes" id="UP000324222">
    <property type="component" value="Unassembled WGS sequence"/>
</dbReference>
<name>A0A5B7CVF1_PORTR</name>
<evidence type="ECO:0000256" key="2">
    <source>
        <dbReference type="ARBA" id="ARBA00011814"/>
    </source>
</evidence>
<dbReference type="InterPro" id="IPR005031">
    <property type="entry name" value="COQ10_START"/>
</dbReference>
<dbReference type="EMBL" id="VSRR010000261">
    <property type="protein sequence ID" value="MPC13148.1"/>
    <property type="molecule type" value="Genomic_DNA"/>
</dbReference>
<comment type="similarity">
    <text evidence="1">Belongs to the COQ10 family.</text>
</comment>
<dbReference type="PANTHER" id="PTHR12901">
    <property type="entry name" value="SPERM PROTEIN HOMOLOG"/>
    <property type="match status" value="1"/>
</dbReference>
<comment type="function">
    <text evidence="3">Required for the function of coenzyme Q in the respiratory chain. May serve as a chaperone or may be involved in the transport of Q6 from its site of synthesis to the catalytic sites of the respiratory complexes.</text>
</comment>
<comment type="subunit">
    <text evidence="2">Interacts with coenzyme Q.</text>
</comment>
<dbReference type="SUPFAM" id="SSF55961">
    <property type="entry name" value="Bet v1-like"/>
    <property type="match status" value="1"/>
</dbReference>
<evidence type="ECO:0000256" key="3">
    <source>
        <dbReference type="ARBA" id="ARBA00024947"/>
    </source>
</evidence>
<protein>
    <submittedName>
        <fullName evidence="5">Coenzyme Q-binding protein COQ10 A, mitochondrial</fullName>
    </submittedName>
</protein>
<gene>
    <name evidence="5" type="primary">COQ10A</name>
    <name evidence="5" type="ORF">E2C01_005870</name>
</gene>
<dbReference type="GO" id="GO:0005739">
    <property type="term" value="C:mitochondrion"/>
    <property type="evidence" value="ECO:0007669"/>
    <property type="project" value="TreeGrafter"/>
</dbReference>
<dbReference type="CDD" id="cd07813">
    <property type="entry name" value="COQ10p_like"/>
    <property type="match status" value="1"/>
</dbReference>
<feature type="domain" description="Coenzyme Q-binding protein COQ10 START" evidence="4">
    <location>
        <begin position="62"/>
        <end position="189"/>
    </location>
</feature>
<evidence type="ECO:0000256" key="1">
    <source>
        <dbReference type="ARBA" id="ARBA00006885"/>
    </source>
</evidence>
<comment type="caution">
    <text evidence="5">The sequence shown here is derived from an EMBL/GenBank/DDBJ whole genome shotgun (WGS) entry which is preliminary data.</text>
</comment>
<dbReference type="Gene3D" id="3.30.530.20">
    <property type="match status" value="1"/>
</dbReference>
<dbReference type="OrthoDB" id="10466166at2759"/>
<sequence>MKADIAWRVLRHRVGSVCCGRNQQEHGSHRTHVWKKEEVGDAFSLHPGHPCSHYLTDPSFQPYSMNQMFDVVSQVEDYHKFVPYCKKSLVTVRRPGFLKADLIVGFPPVVESYTSSVTLAKPHLVRAVCTEGKLFNHLLTIWKFSPGIRGQPNTCTLDFSVSFEFRSTIHSQLAHVFFDEVVRKNVNSFLREAEKRYGKASIHDYTLQMRMSRNYIAPCRKGHSCTLLGDSILDNTSSKTSSSGTLQSEDAFLLCI</sequence>
<dbReference type="GO" id="GO:0045333">
    <property type="term" value="P:cellular respiration"/>
    <property type="evidence" value="ECO:0007669"/>
    <property type="project" value="InterPro"/>
</dbReference>
<proteinExistence type="inferred from homology"/>
<dbReference type="GO" id="GO:0048039">
    <property type="term" value="F:ubiquinone binding"/>
    <property type="evidence" value="ECO:0007669"/>
    <property type="project" value="InterPro"/>
</dbReference>